<gene>
    <name evidence="1" type="ORF">R3Q16_31395</name>
</gene>
<organism evidence="1 2">
    <name type="scientific">Rhodococcus globerulus</name>
    <dbReference type="NCBI Taxonomy" id="33008"/>
    <lineage>
        <taxon>Bacteria</taxon>
        <taxon>Bacillati</taxon>
        <taxon>Actinomycetota</taxon>
        <taxon>Actinomycetes</taxon>
        <taxon>Mycobacteriales</taxon>
        <taxon>Nocardiaceae</taxon>
        <taxon>Rhodococcus</taxon>
    </lineage>
</organism>
<dbReference type="RefSeq" id="WP_317545596.1">
    <property type="nucleotide sequence ID" value="NZ_JAWLKB010000032.1"/>
</dbReference>
<name>A0ABU4C3Q1_RHOGO</name>
<dbReference type="Proteomes" id="UP001185927">
    <property type="component" value="Unassembled WGS sequence"/>
</dbReference>
<accession>A0ABU4C3Q1</accession>
<keyword evidence="2" id="KW-1185">Reference proteome</keyword>
<evidence type="ECO:0000313" key="2">
    <source>
        <dbReference type="Proteomes" id="UP001185927"/>
    </source>
</evidence>
<comment type="caution">
    <text evidence="1">The sequence shown here is derived from an EMBL/GenBank/DDBJ whole genome shotgun (WGS) entry which is preliminary data.</text>
</comment>
<sequence length="71" mass="7965">MSTVGGYVCGIVPRVAERGGLLGRCRWEIERTVAWPVGYRRSAVRYVRCGKRFAAFLYLALALVEVEELST</sequence>
<evidence type="ECO:0008006" key="3">
    <source>
        <dbReference type="Google" id="ProtNLM"/>
    </source>
</evidence>
<protein>
    <recommendedName>
        <fullName evidence="3">Transposase</fullName>
    </recommendedName>
</protein>
<dbReference type="EMBL" id="JAWLKB010000032">
    <property type="protein sequence ID" value="MDV6271135.1"/>
    <property type="molecule type" value="Genomic_DNA"/>
</dbReference>
<reference evidence="1 2" key="1">
    <citation type="submission" date="2023-10" db="EMBL/GenBank/DDBJ databases">
        <title>Development of a sustainable strategy for remediation of hydrocarbon-contaminated territories based on the waste exchange concept.</title>
        <authorList>
            <person name="Krivoruchko A."/>
        </authorList>
    </citation>
    <scope>NUCLEOTIDE SEQUENCE [LARGE SCALE GENOMIC DNA]</scope>
    <source>
        <strain evidence="1 2">IEGM 1203</strain>
    </source>
</reference>
<evidence type="ECO:0000313" key="1">
    <source>
        <dbReference type="EMBL" id="MDV6271135.1"/>
    </source>
</evidence>
<proteinExistence type="predicted"/>